<name>A0AAN8IM73_TRICO</name>
<sequence length="120" mass="14094">HLPKTIVAQCDLIEEATTLQCISPLVEYANADRYVLHPPLSDIDQMCHQFKEYKKCTIGIQPDCRRSRAPNVERMYEGMCEESFLRLVREELMCLSQLERDTKLRECFVNRTNTLRDEDP</sequence>
<reference evidence="1 2" key="1">
    <citation type="submission" date="2019-10" db="EMBL/GenBank/DDBJ databases">
        <title>Assembly and Annotation for the nematode Trichostrongylus colubriformis.</title>
        <authorList>
            <person name="Martin J."/>
        </authorList>
    </citation>
    <scope>NUCLEOTIDE SEQUENCE [LARGE SCALE GENOMIC DNA]</scope>
    <source>
        <strain evidence="1">G859</strain>
        <tissue evidence="1">Whole worm</tissue>
    </source>
</reference>
<dbReference type="EMBL" id="WIXE01012604">
    <property type="protein sequence ID" value="KAK5975813.1"/>
    <property type="molecule type" value="Genomic_DNA"/>
</dbReference>
<dbReference type="Proteomes" id="UP001331761">
    <property type="component" value="Unassembled WGS sequence"/>
</dbReference>
<accession>A0AAN8IM73</accession>
<evidence type="ECO:0008006" key="3">
    <source>
        <dbReference type="Google" id="ProtNLM"/>
    </source>
</evidence>
<keyword evidence="2" id="KW-1185">Reference proteome</keyword>
<feature type="non-terminal residue" evidence="1">
    <location>
        <position position="120"/>
    </location>
</feature>
<feature type="non-terminal residue" evidence="1">
    <location>
        <position position="1"/>
    </location>
</feature>
<organism evidence="1 2">
    <name type="scientific">Trichostrongylus colubriformis</name>
    <name type="common">Black scour worm</name>
    <dbReference type="NCBI Taxonomy" id="6319"/>
    <lineage>
        <taxon>Eukaryota</taxon>
        <taxon>Metazoa</taxon>
        <taxon>Ecdysozoa</taxon>
        <taxon>Nematoda</taxon>
        <taxon>Chromadorea</taxon>
        <taxon>Rhabditida</taxon>
        <taxon>Rhabditina</taxon>
        <taxon>Rhabditomorpha</taxon>
        <taxon>Strongyloidea</taxon>
        <taxon>Trichostrongylidae</taxon>
        <taxon>Trichostrongylus</taxon>
    </lineage>
</organism>
<proteinExistence type="predicted"/>
<dbReference type="AlphaFoldDB" id="A0AAN8IM73"/>
<gene>
    <name evidence="1" type="ORF">GCK32_020049</name>
</gene>
<evidence type="ECO:0000313" key="1">
    <source>
        <dbReference type="EMBL" id="KAK5975813.1"/>
    </source>
</evidence>
<protein>
    <recommendedName>
        <fullName evidence="3">DUF19 domain-containing protein</fullName>
    </recommendedName>
</protein>
<comment type="caution">
    <text evidence="1">The sequence shown here is derived from an EMBL/GenBank/DDBJ whole genome shotgun (WGS) entry which is preliminary data.</text>
</comment>
<evidence type="ECO:0000313" key="2">
    <source>
        <dbReference type="Proteomes" id="UP001331761"/>
    </source>
</evidence>